<evidence type="ECO:0000313" key="2">
    <source>
        <dbReference type="EMBL" id="MBD5807018.1"/>
    </source>
</evidence>
<dbReference type="InterPro" id="IPR000182">
    <property type="entry name" value="GNAT_dom"/>
</dbReference>
<dbReference type="SUPFAM" id="SSF55729">
    <property type="entry name" value="Acyl-CoA N-acyltransferases (Nat)"/>
    <property type="match status" value="1"/>
</dbReference>
<dbReference type="EMBL" id="QORN01000030">
    <property type="protein sequence ID" value="MBD5807018.1"/>
    <property type="molecule type" value="Genomic_DNA"/>
</dbReference>
<sequence>MAIYLRRATLNDLDAIMTIIDQARVLLKENGNPQWQDGHPFTKTIANDIQQGYSWVLIDGQQVVGTAALQLTPEQTYADIKDGEWARPNEPYAIIHRVAALPSQSGQSLGKFIFSNLITVGYLQGVRNFRYDTHYKNLPVQKIGKDIGFVKRGTIYIDDKIDDKHMGFELNLPN</sequence>
<keyword evidence="3" id="KW-1185">Reference proteome</keyword>
<feature type="domain" description="N-acetyltransferase" evidence="1">
    <location>
        <begin position="3"/>
        <end position="171"/>
    </location>
</feature>
<dbReference type="PROSITE" id="PS51186">
    <property type="entry name" value="GNAT"/>
    <property type="match status" value="1"/>
</dbReference>
<dbReference type="Gene3D" id="3.40.630.30">
    <property type="match status" value="1"/>
</dbReference>
<comment type="caution">
    <text evidence="2">The sequence shown here is derived from an EMBL/GenBank/DDBJ whole genome shotgun (WGS) entry which is preliminary data.</text>
</comment>
<dbReference type="RefSeq" id="WP_191668314.1">
    <property type="nucleotide sequence ID" value="NZ_QORN01000030.1"/>
</dbReference>
<reference evidence="2 3" key="1">
    <citation type="submission" date="2018-07" db="EMBL/GenBank/DDBJ databases">
        <title>Phylogenomic Insights into understanding Host Adaptation of Lactobacillus reuteri by a novel species, Lactobacillus spp. M31.</title>
        <authorList>
            <person name="Sharma S."/>
            <person name="Patil P."/>
            <person name="Korpole S."/>
            <person name="Patil P.B."/>
        </authorList>
    </citation>
    <scope>NUCLEOTIDE SEQUENCE [LARGE SCALE GENOMIC DNA]</scope>
    <source>
        <strain evidence="2 3">M31</strain>
    </source>
</reference>
<proteinExistence type="predicted"/>
<dbReference type="Pfam" id="PF00583">
    <property type="entry name" value="Acetyltransf_1"/>
    <property type="match status" value="1"/>
</dbReference>
<protein>
    <submittedName>
        <fullName evidence="2">GNAT family N-acetyltransferase</fullName>
    </submittedName>
</protein>
<organism evidence="2 3">
    <name type="scientific">Limosilactobacillus walteri</name>
    <dbReference type="NCBI Taxonomy" id="2268022"/>
    <lineage>
        <taxon>Bacteria</taxon>
        <taxon>Bacillati</taxon>
        <taxon>Bacillota</taxon>
        <taxon>Bacilli</taxon>
        <taxon>Lactobacillales</taxon>
        <taxon>Lactobacillaceae</taxon>
        <taxon>Limosilactobacillus</taxon>
    </lineage>
</organism>
<dbReference type="InterPro" id="IPR016181">
    <property type="entry name" value="Acyl_CoA_acyltransferase"/>
</dbReference>
<evidence type="ECO:0000259" key="1">
    <source>
        <dbReference type="PROSITE" id="PS51186"/>
    </source>
</evidence>
<dbReference type="Proteomes" id="UP000704341">
    <property type="component" value="Unassembled WGS sequence"/>
</dbReference>
<gene>
    <name evidence="2" type="ORF">DTK66_07915</name>
</gene>
<evidence type="ECO:0000313" key="3">
    <source>
        <dbReference type="Proteomes" id="UP000704341"/>
    </source>
</evidence>
<name>A0ABR8P8F4_9LACO</name>
<accession>A0ABR8P8F4</accession>